<keyword evidence="2 3" id="KW-0040">ANK repeat</keyword>
<evidence type="ECO:0000256" key="6">
    <source>
        <dbReference type="SAM" id="Phobius"/>
    </source>
</evidence>
<feature type="transmembrane region" description="Helical" evidence="6">
    <location>
        <begin position="1127"/>
        <end position="1145"/>
    </location>
</feature>
<evidence type="ECO:0000313" key="8">
    <source>
        <dbReference type="Proteomes" id="UP000481153"/>
    </source>
</evidence>
<evidence type="ECO:0000256" key="4">
    <source>
        <dbReference type="SAM" id="Coils"/>
    </source>
</evidence>
<dbReference type="PROSITE" id="PS50088">
    <property type="entry name" value="ANK_REPEAT"/>
    <property type="match status" value="5"/>
</dbReference>
<dbReference type="VEuPathDB" id="FungiDB:AeMF1_005690"/>
<keyword evidence="6" id="KW-1133">Transmembrane helix</keyword>
<feature type="transmembrane region" description="Helical" evidence="6">
    <location>
        <begin position="1099"/>
        <end position="1121"/>
    </location>
</feature>
<proteinExistence type="predicted"/>
<evidence type="ECO:0000256" key="1">
    <source>
        <dbReference type="ARBA" id="ARBA00022737"/>
    </source>
</evidence>
<protein>
    <submittedName>
        <fullName evidence="7">Uncharacterized protein</fullName>
    </submittedName>
</protein>
<feature type="repeat" description="ANK" evidence="3">
    <location>
        <begin position="220"/>
        <end position="258"/>
    </location>
</feature>
<feature type="transmembrane region" description="Helical" evidence="6">
    <location>
        <begin position="1299"/>
        <end position="1327"/>
    </location>
</feature>
<organism evidence="7 8">
    <name type="scientific">Aphanomyces euteiches</name>
    <dbReference type="NCBI Taxonomy" id="100861"/>
    <lineage>
        <taxon>Eukaryota</taxon>
        <taxon>Sar</taxon>
        <taxon>Stramenopiles</taxon>
        <taxon>Oomycota</taxon>
        <taxon>Saprolegniomycetes</taxon>
        <taxon>Saprolegniales</taxon>
        <taxon>Verrucalvaceae</taxon>
        <taxon>Aphanomyces</taxon>
    </lineage>
</organism>
<keyword evidence="8" id="KW-1185">Reference proteome</keyword>
<feature type="coiled-coil region" evidence="4">
    <location>
        <begin position="1593"/>
        <end position="1637"/>
    </location>
</feature>
<evidence type="ECO:0000256" key="3">
    <source>
        <dbReference type="PROSITE-ProRule" id="PRU00023"/>
    </source>
</evidence>
<feature type="transmembrane region" description="Helical" evidence="6">
    <location>
        <begin position="1233"/>
        <end position="1252"/>
    </location>
</feature>
<feature type="compositionally biased region" description="Acidic residues" evidence="5">
    <location>
        <begin position="26"/>
        <end position="36"/>
    </location>
</feature>
<dbReference type="InterPro" id="IPR002110">
    <property type="entry name" value="Ankyrin_rpt"/>
</dbReference>
<feature type="repeat" description="ANK" evidence="3">
    <location>
        <begin position="779"/>
        <end position="811"/>
    </location>
</feature>
<feature type="transmembrane region" description="Helical" evidence="6">
    <location>
        <begin position="1035"/>
        <end position="1061"/>
    </location>
</feature>
<keyword evidence="4" id="KW-0175">Coiled coil</keyword>
<keyword evidence="6" id="KW-0812">Transmembrane</keyword>
<dbReference type="PROSITE" id="PS50297">
    <property type="entry name" value="ANK_REP_REGION"/>
    <property type="match status" value="4"/>
</dbReference>
<dbReference type="EMBL" id="VJMJ01000025">
    <property type="protein sequence ID" value="KAF0742655.1"/>
    <property type="molecule type" value="Genomic_DNA"/>
</dbReference>
<dbReference type="Gene3D" id="1.25.40.20">
    <property type="entry name" value="Ankyrin repeat-containing domain"/>
    <property type="match status" value="4"/>
</dbReference>
<dbReference type="Pfam" id="PF13637">
    <property type="entry name" value="Ank_4"/>
    <property type="match status" value="1"/>
</dbReference>
<feature type="transmembrane region" description="Helical" evidence="6">
    <location>
        <begin position="1192"/>
        <end position="1212"/>
    </location>
</feature>
<keyword evidence="1" id="KW-0677">Repeat</keyword>
<evidence type="ECO:0000256" key="5">
    <source>
        <dbReference type="SAM" id="MobiDB-lite"/>
    </source>
</evidence>
<feature type="transmembrane region" description="Helical" evidence="6">
    <location>
        <begin position="1166"/>
        <end position="1186"/>
    </location>
</feature>
<evidence type="ECO:0000313" key="7">
    <source>
        <dbReference type="EMBL" id="KAF0742655.1"/>
    </source>
</evidence>
<dbReference type="SUPFAM" id="SSF48403">
    <property type="entry name" value="Ankyrin repeat"/>
    <property type="match status" value="2"/>
</dbReference>
<dbReference type="SMART" id="SM00248">
    <property type="entry name" value="ANK"/>
    <property type="match status" value="12"/>
</dbReference>
<feature type="region of interest" description="Disordered" evidence="5">
    <location>
        <begin position="1"/>
        <end position="36"/>
    </location>
</feature>
<feature type="repeat" description="ANK" evidence="3">
    <location>
        <begin position="812"/>
        <end position="844"/>
    </location>
</feature>
<dbReference type="Pfam" id="PF12796">
    <property type="entry name" value="Ank_2"/>
    <property type="match status" value="3"/>
</dbReference>
<reference evidence="7 8" key="1">
    <citation type="submission" date="2019-07" db="EMBL/GenBank/DDBJ databases">
        <title>Genomics analysis of Aphanomyces spp. identifies a new class of oomycete effector associated with host adaptation.</title>
        <authorList>
            <person name="Gaulin E."/>
        </authorList>
    </citation>
    <scope>NUCLEOTIDE SEQUENCE [LARGE SCALE GENOMIC DNA]</scope>
    <source>
        <strain evidence="7 8">ATCC 201684</strain>
    </source>
</reference>
<feature type="repeat" description="ANK" evidence="3">
    <location>
        <begin position="178"/>
        <end position="210"/>
    </location>
</feature>
<feature type="repeat" description="ANK" evidence="3">
    <location>
        <begin position="145"/>
        <end position="177"/>
    </location>
</feature>
<accession>A0A6G0XQM4</accession>
<gene>
    <name evidence="7" type="ORF">Ae201684_002357</name>
</gene>
<dbReference type="InterPro" id="IPR036770">
    <property type="entry name" value="Ankyrin_rpt-contain_sf"/>
</dbReference>
<dbReference type="Proteomes" id="UP000481153">
    <property type="component" value="Unassembled WGS sequence"/>
</dbReference>
<feature type="coiled-coil region" evidence="4">
    <location>
        <begin position="447"/>
        <end position="474"/>
    </location>
</feature>
<name>A0A6G0XQM4_9STRA</name>
<dbReference type="PANTHER" id="PTHR24198">
    <property type="entry name" value="ANKYRIN REPEAT AND PROTEIN KINASE DOMAIN-CONTAINING PROTEIN"/>
    <property type="match status" value="1"/>
</dbReference>
<sequence length="1639" mass="185495">MSEFKETAQSETKYGSFAEGNPTFVGDDDDDVDDGDDGGVEDFKKSLIQLFQESKFSVITSRLQAGILTEDDYSSAYGYSIMSYAALLGKEDILQLILKRVNYKKIYDYAYDPIYQAAKKNRRGIVRILLDNIKDIDLTSTLNTEEWTVLHVAAANGFNEILEMLIEAGAPVDIVDGSGLTPLHYAAWEGHRRAAEILLENGANIDKQVGMEGQDLEEYDGWTPIHFALASDIDDVEYMRVMVNFLLRANASLDIQSKDDQSVTDVAHNEELAELVSAEDAFRTDYPIHRLARDGKLAEIEAWIAEKKGVDGDEGEGGTSSQLEWKGQYQQGGEWHDTSFKTKVLKVNGVYRFIGQDKDSAGGFSIKGTWSDNHIELEKEYEDGYCVSYEGDFDESTSQWKGYWSVSGLRDEFHFDVPVFDCPSCGRKASGVEGEECLECGGPDAGIDVTEEELDEMRAELVDGKAAVSNALNEKDSKGLTVFMHATMQCHLAVLKALLPFLSENDLAERDEEGRTALDIALGVQLVCAKNTERRSNNDLIEMIELLSAESKVKVEPWTIPQNEHMDVPSGDGDDNTCCGDCQLTDKKKGIELAKMAEGKQWEDLKLLLAQQLSADILNHADESGSMALHRVCEHGNAEVLELLLKQRHIDRYPQNSDGEYPLLVAKNNQRVKCVRVLLKDGAPPMKLRDEKTDEENNFNPVTLINTKFKADRLILERFHLQEKYPLFYEAKVENIQQAESCVDAKQTPLFAAVLGKQAINVVRLLVECNIDVDLQDIHGRTALMIAAKNGDVEIVNLLLQQEPLVDLIDENGESALFYAAKAGHVDVVESLLKALADLDLKNKDGRTPLDCVNVENKAAHAREDSVVTGHEKIRDMLLKEGETRESSLDYRKKLAKSLVGMEAQVAFEQNGFNKAVNCSPKLARSFLDDCVDMKRHDVGFDLKSLVSVYGKKGKDSVLYAMLNLKDSSGDEMQTEAKEECLDHVLMHRVLSIKWELFAQRKYSEQLFMNILLLVMMTVSSIIHGDEVAKKTPTVFDLTTIIGTFTFVFAIVGFATVQLLYPRTLWRLARFMHEGSLKFDPYYFVPHLKLHKQRAKRRLAFIALVLTVVLTAVALFLTWLFKLESSYRFFVSIVLGVTAVYFLWQEAKEMWTDEEYFESMFNIGQLFIYVTIFFVIVPVNVGIYSAPEEIRSGIGAFVTITLWILSVQYLEVVPSASFMLPMMANMMNDVKNFFIFFGVFQIGLTVSFYQLFRKSGDGAFISLPQSFITTYFVAFGNLPTDSLDSLVPEGEKMNSYQEFLYTVAVVMMMFQAAVVVIMLLNVLMAMMNNAVDGGLESAKTEALAKYAECILRLELALNLSEKQVKDSIYFVLPGEDPTEPMGKLNPLFYERCFKSELNMNEEQENKIQQHMDRKQAWADLMEKLETQTNAQLKKFEDKLNHVKHFTEMDVDHVFANEFAQIKDTRSQVSTIFERSRKAKGQDRDHVLDRLQNSLNKQFNKLEQDILRVWIANKDEAHKKCVLLFHLAFQRDMETETNTLKNTIKSELEESLKQAAKTMVDEPKLSELKRSVDDSQLAMTDKIQESSHQVTALVQEVKADVESNKYEMEQLQTKLDELMEMIRELKGGKEEEEEEEEQEE</sequence>
<feature type="coiled-coil region" evidence="4">
    <location>
        <begin position="1400"/>
        <end position="1427"/>
    </location>
</feature>
<evidence type="ECO:0000256" key="2">
    <source>
        <dbReference type="ARBA" id="ARBA00023043"/>
    </source>
</evidence>
<dbReference type="PANTHER" id="PTHR24198:SF165">
    <property type="entry name" value="ANKYRIN REPEAT-CONTAINING PROTEIN-RELATED"/>
    <property type="match status" value="1"/>
</dbReference>
<comment type="caution">
    <text evidence="7">The sequence shown here is derived from an EMBL/GenBank/DDBJ whole genome shotgun (WGS) entry which is preliminary data.</text>
</comment>
<keyword evidence="6" id="KW-0472">Membrane</keyword>